<sequence>MTQRILVIEDHEGTREMVETVLEGAGYETVGHADHTTAHEQIREVHPDLIIADLMQGSLMRGWNTLLAATLDPDTREIPVLLMSVNQDYLRDNRQYLREHGCDTLEKPFHPAQLVTKVRAALGDAPQPVR</sequence>
<feature type="modified residue" description="4-aspartylphosphate" evidence="2">
    <location>
        <position position="53"/>
    </location>
</feature>
<proteinExistence type="predicted"/>
<gene>
    <name evidence="4" type="ORF">AVDCRST_MAG26-3479</name>
</gene>
<evidence type="ECO:0000259" key="3">
    <source>
        <dbReference type="PROSITE" id="PS50110"/>
    </source>
</evidence>
<dbReference type="InterPro" id="IPR011006">
    <property type="entry name" value="CheY-like_superfamily"/>
</dbReference>
<dbReference type="AlphaFoldDB" id="A0A6J4JMM4"/>
<organism evidence="4">
    <name type="scientific">uncultured Chloroflexia bacterium</name>
    <dbReference type="NCBI Taxonomy" id="1672391"/>
    <lineage>
        <taxon>Bacteria</taxon>
        <taxon>Bacillati</taxon>
        <taxon>Chloroflexota</taxon>
        <taxon>Chloroflexia</taxon>
        <taxon>environmental samples</taxon>
    </lineage>
</organism>
<accession>A0A6J4JMM4</accession>
<dbReference type="SUPFAM" id="SSF52172">
    <property type="entry name" value="CheY-like"/>
    <property type="match status" value="1"/>
</dbReference>
<name>A0A6J4JMM4_9CHLR</name>
<dbReference type="PROSITE" id="PS50110">
    <property type="entry name" value="RESPONSE_REGULATORY"/>
    <property type="match status" value="1"/>
</dbReference>
<dbReference type="Pfam" id="PF00072">
    <property type="entry name" value="Response_reg"/>
    <property type="match status" value="1"/>
</dbReference>
<reference evidence="4" key="1">
    <citation type="submission" date="2020-02" db="EMBL/GenBank/DDBJ databases">
        <authorList>
            <person name="Meier V. D."/>
        </authorList>
    </citation>
    <scope>NUCLEOTIDE SEQUENCE</scope>
    <source>
        <strain evidence="4">AVDCRST_MAG26</strain>
    </source>
</reference>
<dbReference type="Gene3D" id="3.40.50.2300">
    <property type="match status" value="1"/>
</dbReference>
<keyword evidence="1 2" id="KW-0597">Phosphoprotein</keyword>
<dbReference type="InterPro" id="IPR050595">
    <property type="entry name" value="Bact_response_regulator"/>
</dbReference>
<evidence type="ECO:0000256" key="1">
    <source>
        <dbReference type="ARBA" id="ARBA00022553"/>
    </source>
</evidence>
<dbReference type="GO" id="GO:0000160">
    <property type="term" value="P:phosphorelay signal transduction system"/>
    <property type="evidence" value="ECO:0007669"/>
    <property type="project" value="InterPro"/>
</dbReference>
<protein>
    <recommendedName>
        <fullName evidence="3">Response regulatory domain-containing protein</fullName>
    </recommendedName>
</protein>
<dbReference type="PANTHER" id="PTHR44591">
    <property type="entry name" value="STRESS RESPONSE REGULATOR PROTEIN 1"/>
    <property type="match status" value="1"/>
</dbReference>
<dbReference type="PANTHER" id="PTHR44591:SF3">
    <property type="entry name" value="RESPONSE REGULATORY DOMAIN-CONTAINING PROTEIN"/>
    <property type="match status" value="1"/>
</dbReference>
<feature type="domain" description="Response regulatory" evidence="3">
    <location>
        <begin position="4"/>
        <end position="122"/>
    </location>
</feature>
<dbReference type="SMART" id="SM00448">
    <property type="entry name" value="REC"/>
    <property type="match status" value="1"/>
</dbReference>
<dbReference type="EMBL" id="CADCTK010000813">
    <property type="protein sequence ID" value="CAA9282462.1"/>
    <property type="molecule type" value="Genomic_DNA"/>
</dbReference>
<evidence type="ECO:0000313" key="4">
    <source>
        <dbReference type="EMBL" id="CAA9282462.1"/>
    </source>
</evidence>
<dbReference type="InterPro" id="IPR001789">
    <property type="entry name" value="Sig_transdc_resp-reg_receiver"/>
</dbReference>
<evidence type="ECO:0000256" key="2">
    <source>
        <dbReference type="PROSITE-ProRule" id="PRU00169"/>
    </source>
</evidence>